<evidence type="ECO:0000313" key="4">
    <source>
        <dbReference type="Proteomes" id="UP000232149"/>
    </source>
</evidence>
<evidence type="ECO:0000313" key="5">
    <source>
        <dbReference type="Proteomes" id="UP000232188"/>
    </source>
</evidence>
<dbReference type="PANTHER" id="PTHR30547:SF5">
    <property type="entry name" value="NUCLEASE YHCG-RELATED"/>
    <property type="match status" value="1"/>
</dbReference>
<name>A0A2M9YI89_9LEPT</name>
<protein>
    <recommendedName>
        <fullName evidence="1">YhcG N-terminal domain-containing protein</fullName>
    </recommendedName>
</protein>
<keyword evidence="4" id="KW-1185">Reference proteome</keyword>
<dbReference type="PANTHER" id="PTHR30547">
    <property type="entry name" value="UNCHARACTERIZED PROTEIN YHCG-RELATED"/>
    <property type="match status" value="1"/>
</dbReference>
<dbReference type="SUPFAM" id="SSF50199">
    <property type="entry name" value="Staphylococcal nuclease"/>
    <property type="match status" value="1"/>
</dbReference>
<proteinExistence type="predicted"/>
<dbReference type="EMBL" id="NPDV01000034">
    <property type="protein sequence ID" value="PJZ51228.1"/>
    <property type="molecule type" value="Genomic_DNA"/>
</dbReference>
<dbReference type="InterPro" id="IPR053148">
    <property type="entry name" value="PD-DEXK-like_domain"/>
</dbReference>
<dbReference type="Proteomes" id="UP000232188">
    <property type="component" value="Unassembled WGS sequence"/>
</dbReference>
<evidence type="ECO:0000313" key="3">
    <source>
        <dbReference type="EMBL" id="PJZ59496.1"/>
    </source>
</evidence>
<evidence type="ECO:0000313" key="2">
    <source>
        <dbReference type="EMBL" id="PJZ51228.1"/>
    </source>
</evidence>
<dbReference type="InterPro" id="IPR041527">
    <property type="entry name" value="YhcG_N"/>
</dbReference>
<dbReference type="AlphaFoldDB" id="A0A2M9YI89"/>
<evidence type="ECO:0000259" key="1">
    <source>
        <dbReference type="Pfam" id="PF17761"/>
    </source>
</evidence>
<dbReference type="Gene3D" id="2.40.50.90">
    <property type="match status" value="1"/>
</dbReference>
<comment type="caution">
    <text evidence="2">The sequence shown here is derived from an EMBL/GenBank/DDBJ whole genome shotgun (WGS) entry which is preliminary data.</text>
</comment>
<gene>
    <name evidence="3" type="ORF">CH376_23400</name>
    <name evidence="2" type="ORF">CH380_21200</name>
</gene>
<dbReference type="RefSeq" id="WP_100787764.1">
    <property type="nucleotide sequence ID" value="NZ_NPDU01000129.1"/>
</dbReference>
<dbReference type="Proteomes" id="UP000232149">
    <property type="component" value="Unassembled WGS sequence"/>
</dbReference>
<dbReference type="InterPro" id="IPR035437">
    <property type="entry name" value="SNase_OB-fold_sf"/>
</dbReference>
<dbReference type="EMBL" id="NPDU01000129">
    <property type="protein sequence ID" value="PJZ59496.1"/>
    <property type="molecule type" value="Genomic_DNA"/>
</dbReference>
<accession>A0A2M9YI89</accession>
<organism evidence="2 5">
    <name type="scientific">Leptospira adleri</name>
    <dbReference type="NCBI Taxonomy" id="2023186"/>
    <lineage>
        <taxon>Bacteria</taxon>
        <taxon>Pseudomonadati</taxon>
        <taxon>Spirochaetota</taxon>
        <taxon>Spirochaetia</taxon>
        <taxon>Leptospirales</taxon>
        <taxon>Leptospiraceae</taxon>
        <taxon>Leptospira</taxon>
    </lineage>
</organism>
<feature type="domain" description="YhcG N-terminal" evidence="1">
    <location>
        <begin position="12"/>
        <end position="136"/>
    </location>
</feature>
<reference evidence="4 5" key="1">
    <citation type="submission" date="2017-07" db="EMBL/GenBank/DDBJ databases">
        <title>Leptospira spp. isolated from tropical soils.</title>
        <authorList>
            <person name="Thibeaux R."/>
            <person name="Iraola G."/>
            <person name="Ferres I."/>
            <person name="Bierque E."/>
            <person name="Girault D."/>
            <person name="Soupe-Gilbert M.-E."/>
            <person name="Picardeau M."/>
            <person name="Goarant C."/>
        </authorList>
    </citation>
    <scope>NUCLEOTIDE SEQUENCE [LARGE SCALE GENOMIC DNA]</scope>
    <source>
        <strain evidence="2 5">FH2-B-C1</strain>
        <strain evidence="3 4">FH2-B-D1</strain>
    </source>
</reference>
<dbReference type="Pfam" id="PF17761">
    <property type="entry name" value="DUF1016_N"/>
    <property type="match status" value="1"/>
</dbReference>
<sequence length="330" mass="38779">MDKTEQKRLVEEIKQIYEKLKESTSSGNNQLILEANRSIGKMLTKVERKVTEAEKGNWIQRISSELKKTLKKGFSERSLFYSYKFYQVYGEKELNPRLNWSHYRLLCAIRDEKLRTKLEAEIIRNNWSREELGERLRDVGELSQSKKTRWKRPEGELFHYKIKEIPQNSKKILSLDLGFYLYHSLDTQIRKYHPNDVYEVVTHKKNNWSLLKTTVPSNMTYCYFGEVERVIDGDTLLLRIDLGFNLETRQRIRLSRVWAAELDTGEGDGLYHQLSKKLPSGTSAIVKTKSKDIYGRYVGDVLYSKKKVKEPKELLVNGIYLNEELSHLTG</sequence>